<dbReference type="Pfam" id="PF13683">
    <property type="entry name" value="rve_3"/>
    <property type="match status" value="1"/>
</dbReference>
<dbReference type="Pfam" id="PF13565">
    <property type="entry name" value="HTH_32"/>
    <property type="match status" value="1"/>
</dbReference>
<reference evidence="3 4" key="1">
    <citation type="submission" date="2014-12" db="EMBL/GenBank/DDBJ databases">
        <title>Genome sequencing of Microbacterium hominis TPW29.</title>
        <authorList>
            <person name="Tan P.W."/>
            <person name="Chan K.-G."/>
        </authorList>
    </citation>
    <scope>NUCLEOTIDE SEQUENCE [LARGE SCALE GENOMIC DNA]</scope>
    <source>
        <strain evidence="3 4">TPW29</strain>
    </source>
</reference>
<name>A0A0B4C4B0_9MICO</name>
<sequence length="395" mass="44120">MSSKHRVVVLKIVAGEMSVTAAAAEHGMSRQYLHRLLARYRDEGLDGLDARSRAPLTSPQAVTDRVRDRVVQLRQVLVAAGADAGPITIAWHLRQEGLTAPSTSTIRRILHTAGLITPEPRKRPKSSYVRFEAAQPNETWQSDFTHWRLADGSDVEILNWLDDHSRLLLSCTAHRPVTGRNVVDTFLTTIETYGPPASTLTDNGRVYTARHGGGRNEFEYVLAALNIRQKNGAPNHPQTQGKVERFHQTLKRWLAARPRAASMLELQTQLDAFREHYNTARPHRARDGQTPATAYATSPKTAPAGSRPDAVHYRIRYDHVGSNGKISFRRAARMHHLGIGIEHRGKRCILIADEHTVTVIHLDTGEIVATNTINPATSYWRNNEKEPGRWPGSLS</sequence>
<feature type="compositionally biased region" description="Polar residues" evidence="1">
    <location>
        <begin position="290"/>
        <end position="300"/>
    </location>
</feature>
<dbReference type="Gene3D" id="3.30.420.10">
    <property type="entry name" value="Ribonuclease H-like superfamily/Ribonuclease H"/>
    <property type="match status" value="1"/>
</dbReference>
<dbReference type="PROSITE" id="PS50994">
    <property type="entry name" value="INTEGRASE"/>
    <property type="match status" value="1"/>
</dbReference>
<evidence type="ECO:0000313" key="4">
    <source>
        <dbReference type="Proteomes" id="UP000031202"/>
    </source>
</evidence>
<dbReference type="AlphaFoldDB" id="A0A0B4C4B0"/>
<evidence type="ECO:0000256" key="1">
    <source>
        <dbReference type="SAM" id="MobiDB-lite"/>
    </source>
</evidence>
<proteinExistence type="predicted"/>
<gene>
    <name evidence="3" type="ORF">RM52_13725</name>
</gene>
<evidence type="ECO:0000313" key="3">
    <source>
        <dbReference type="EMBL" id="KIC55869.1"/>
    </source>
</evidence>
<dbReference type="PANTHER" id="PTHR35004:SF7">
    <property type="entry name" value="INTEGRASE PROTEIN"/>
    <property type="match status" value="1"/>
</dbReference>
<dbReference type="InterPro" id="IPR036397">
    <property type="entry name" value="RNaseH_sf"/>
</dbReference>
<organism evidence="3 4">
    <name type="scientific">Microbacterium hominis</name>
    <dbReference type="NCBI Taxonomy" id="162426"/>
    <lineage>
        <taxon>Bacteria</taxon>
        <taxon>Bacillati</taxon>
        <taxon>Actinomycetota</taxon>
        <taxon>Actinomycetes</taxon>
        <taxon>Micrococcales</taxon>
        <taxon>Microbacteriaceae</taxon>
        <taxon>Microbacterium</taxon>
    </lineage>
</organism>
<dbReference type="InterPro" id="IPR047656">
    <property type="entry name" value="IS481-like_transpos"/>
</dbReference>
<evidence type="ECO:0000259" key="2">
    <source>
        <dbReference type="PROSITE" id="PS50994"/>
    </source>
</evidence>
<accession>A0A0B4C4B0</accession>
<dbReference type="SUPFAM" id="SSF46689">
    <property type="entry name" value="Homeodomain-like"/>
    <property type="match status" value="1"/>
</dbReference>
<dbReference type="Proteomes" id="UP000031202">
    <property type="component" value="Unassembled WGS sequence"/>
</dbReference>
<feature type="domain" description="Integrase catalytic" evidence="2">
    <location>
        <begin position="132"/>
        <end position="299"/>
    </location>
</feature>
<feature type="region of interest" description="Disordered" evidence="1">
    <location>
        <begin position="282"/>
        <end position="307"/>
    </location>
</feature>
<dbReference type="GO" id="GO:0003676">
    <property type="term" value="F:nucleic acid binding"/>
    <property type="evidence" value="ECO:0007669"/>
    <property type="project" value="InterPro"/>
</dbReference>
<dbReference type="PANTHER" id="PTHR35004">
    <property type="entry name" value="TRANSPOSASE RV3428C-RELATED"/>
    <property type="match status" value="1"/>
</dbReference>
<comment type="caution">
    <text evidence="3">The sequence shown here is derived from an EMBL/GenBank/DDBJ whole genome shotgun (WGS) entry which is preliminary data.</text>
</comment>
<dbReference type="RefSeq" id="WP_039416950.1">
    <property type="nucleotide sequence ID" value="NZ_JWSZ01000028.1"/>
</dbReference>
<dbReference type="GO" id="GO:0015074">
    <property type="term" value="P:DNA integration"/>
    <property type="evidence" value="ECO:0007669"/>
    <property type="project" value="InterPro"/>
</dbReference>
<protein>
    <submittedName>
        <fullName evidence="3">Transposase</fullName>
    </submittedName>
</protein>
<dbReference type="EMBL" id="JWSZ01000028">
    <property type="protein sequence ID" value="KIC55869.1"/>
    <property type="molecule type" value="Genomic_DNA"/>
</dbReference>
<dbReference type="NCBIfam" id="NF033577">
    <property type="entry name" value="transpos_IS481"/>
    <property type="match status" value="1"/>
</dbReference>
<dbReference type="InterPro" id="IPR001584">
    <property type="entry name" value="Integrase_cat-core"/>
</dbReference>
<dbReference type="SUPFAM" id="SSF53098">
    <property type="entry name" value="Ribonuclease H-like"/>
    <property type="match status" value="1"/>
</dbReference>
<dbReference type="InterPro" id="IPR012337">
    <property type="entry name" value="RNaseH-like_sf"/>
</dbReference>
<dbReference type="InterPro" id="IPR009057">
    <property type="entry name" value="Homeodomain-like_sf"/>
</dbReference>